<dbReference type="Proteomes" id="UP000254741">
    <property type="component" value="Unassembled WGS sequence"/>
</dbReference>
<protein>
    <recommendedName>
        <fullName evidence="3">Acetyltransferase</fullName>
    </recommendedName>
</protein>
<gene>
    <name evidence="1" type="ORF">NCTC8297_00349</name>
</gene>
<sequence length="34" mass="4055">MIRKSQSEDMASILALWMKKYHLCPSLYRRTLLA</sequence>
<reference evidence="1 2" key="1">
    <citation type="submission" date="2018-06" db="EMBL/GenBank/DDBJ databases">
        <authorList>
            <consortium name="Pathogen Informatics"/>
            <person name="Doyle S."/>
        </authorList>
    </citation>
    <scope>NUCLEOTIDE SEQUENCE [LARGE SCALE GENOMIC DNA]</scope>
    <source>
        <strain evidence="1 2">NCTC8297</strain>
    </source>
</reference>
<accession>A0A379T6I5</accession>
<dbReference type="EMBL" id="UGXG01000002">
    <property type="protein sequence ID" value="SUG45185.1"/>
    <property type="molecule type" value="Genomic_DNA"/>
</dbReference>
<evidence type="ECO:0000313" key="1">
    <source>
        <dbReference type="EMBL" id="SUG45185.1"/>
    </source>
</evidence>
<evidence type="ECO:0008006" key="3">
    <source>
        <dbReference type="Google" id="ProtNLM"/>
    </source>
</evidence>
<evidence type="ECO:0000313" key="2">
    <source>
        <dbReference type="Proteomes" id="UP000254741"/>
    </source>
</evidence>
<proteinExistence type="predicted"/>
<dbReference type="AlphaFoldDB" id="A0A379T6I5"/>
<organism evidence="1 2">
    <name type="scientific">Salmonella enterica subsp. arizonae</name>
    <dbReference type="NCBI Taxonomy" id="59203"/>
    <lineage>
        <taxon>Bacteria</taxon>
        <taxon>Pseudomonadati</taxon>
        <taxon>Pseudomonadota</taxon>
        <taxon>Gammaproteobacteria</taxon>
        <taxon>Enterobacterales</taxon>
        <taxon>Enterobacteriaceae</taxon>
        <taxon>Salmonella</taxon>
    </lineage>
</organism>
<name>A0A379T6I5_SALER</name>